<dbReference type="GO" id="GO:0005524">
    <property type="term" value="F:ATP binding"/>
    <property type="evidence" value="ECO:0007669"/>
    <property type="project" value="UniProtKB-UniRule"/>
</dbReference>
<organism evidence="14 15">
    <name type="scientific">Belliella buryatensis</name>
    <dbReference type="NCBI Taxonomy" id="1500549"/>
    <lineage>
        <taxon>Bacteria</taxon>
        <taxon>Pseudomonadati</taxon>
        <taxon>Bacteroidota</taxon>
        <taxon>Cytophagia</taxon>
        <taxon>Cytophagales</taxon>
        <taxon>Cyclobacteriaceae</taxon>
        <taxon>Belliella</taxon>
    </lineage>
</organism>
<dbReference type="SUPFAM" id="SSF81653">
    <property type="entry name" value="Calcium ATPase, transduction domain A"/>
    <property type="match status" value="1"/>
</dbReference>
<dbReference type="FunFam" id="3.30.70.100:FF:000005">
    <property type="entry name" value="Copper-exporting P-type ATPase A"/>
    <property type="match status" value="1"/>
</dbReference>
<evidence type="ECO:0000256" key="1">
    <source>
        <dbReference type="ARBA" id="ARBA00004127"/>
    </source>
</evidence>
<keyword evidence="8 12" id="KW-1133">Transmembrane helix</keyword>
<dbReference type="PROSITE" id="PS50846">
    <property type="entry name" value="HMA_2"/>
    <property type="match status" value="1"/>
</dbReference>
<dbReference type="CDD" id="cd00371">
    <property type="entry name" value="HMA"/>
    <property type="match status" value="1"/>
</dbReference>
<dbReference type="Gene3D" id="3.40.1110.10">
    <property type="entry name" value="Calcium-transporting ATPase, cytoplasmic domain N"/>
    <property type="match status" value="1"/>
</dbReference>
<evidence type="ECO:0000256" key="6">
    <source>
        <dbReference type="ARBA" id="ARBA00022840"/>
    </source>
</evidence>
<dbReference type="PRINTS" id="PR00119">
    <property type="entry name" value="CATATPASE"/>
</dbReference>
<dbReference type="InterPro" id="IPR006121">
    <property type="entry name" value="HMA_dom"/>
</dbReference>
<keyword evidence="3 12" id="KW-0812">Transmembrane</keyword>
<dbReference type="SFLD" id="SFLDG00002">
    <property type="entry name" value="C1.7:_P-type_atpase_like"/>
    <property type="match status" value="1"/>
</dbReference>
<feature type="domain" description="HMA" evidence="13">
    <location>
        <begin position="2"/>
        <end position="68"/>
    </location>
</feature>
<dbReference type="NCBIfam" id="TIGR01494">
    <property type="entry name" value="ATPase_P-type"/>
    <property type="match status" value="1"/>
</dbReference>
<dbReference type="InterPro" id="IPR017969">
    <property type="entry name" value="Heavy-metal-associated_CS"/>
</dbReference>
<gene>
    <name evidence="14" type="ORF">SAMN06295967_107185</name>
</gene>
<feature type="transmembrane region" description="Helical" evidence="12">
    <location>
        <begin position="117"/>
        <end position="135"/>
    </location>
</feature>
<keyword evidence="4 12" id="KW-0479">Metal-binding</keyword>
<dbReference type="Pfam" id="PF00122">
    <property type="entry name" value="E1-E2_ATPase"/>
    <property type="match status" value="1"/>
</dbReference>
<comment type="similarity">
    <text evidence="2 12">Belongs to the cation transport ATPase (P-type) (TC 3.A.3) family. Type IB subfamily.</text>
</comment>
<evidence type="ECO:0000256" key="8">
    <source>
        <dbReference type="ARBA" id="ARBA00022989"/>
    </source>
</evidence>
<evidence type="ECO:0000313" key="14">
    <source>
        <dbReference type="EMBL" id="SNS34678.1"/>
    </source>
</evidence>
<feature type="transmembrane region" description="Helical" evidence="12">
    <location>
        <begin position="704"/>
        <end position="723"/>
    </location>
</feature>
<dbReference type="EC" id="7.2.2.9" evidence="10"/>
<keyword evidence="6 12" id="KW-0067">ATP-binding</keyword>
<evidence type="ECO:0000256" key="4">
    <source>
        <dbReference type="ARBA" id="ARBA00022723"/>
    </source>
</evidence>
<dbReference type="InterPro" id="IPR023214">
    <property type="entry name" value="HAD_sf"/>
</dbReference>
<keyword evidence="12" id="KW-1003">Cell membrane</keyword>
<dbReference type="PANTHER" id="PTHR43520">
    <property type="entry name" value="ATP7, ISOFORM B"/>
    <property type="match status" value="1"/>
</dbReference>
<evidence type="ECO:0000256" key="7">
    <source>
        <dbReference type="ARBA" id="ARBA00022967"/>
    </source>
</evidence>
<comment type="catalytic activity">
    <reaction evidence="11">
        <text>Cu(2+)(in) + ATP + H2O = Cu(2+)(out) + ADP + phosphate + H(+)</text>
        <dbReference type="Rhea" id="RHEA:10376"/>
        <dbReference type="ChEBI" id="CHEBI:15377"/>
        <dbReference type="ChEBI" id="CHEBI:15378"/>
        <dbReference type="ChEBI" id="CHEBI:29036"/>
        <dbReference type="ChEBI" id="CHEBI:30616"/>
        <dbReference type="ChEBI" id="CHEBI:43474"/>
        <dbReference type="ChEBI" id="CHEBI:456216"/>
        <dbReference type="EC" id="7.2.2.9"/>
    </reaction>
</comment>
<keyword evidence="15" id="KW-1185">Reference proteome</keyword>
<dbReference type="PROSITE" id="PS01229">
    <property type="entry name" value="COF_2"/>
    <property type="match status" value="1"/>
</dbReference>
<dbReference type="RefSeq" id="WP_089240192.1">
    <property type="nucleotide sequence ID" value="NZ_FZOK01000007.1"/>
</dbReference>
<dbReference type="InterPro" id="IPR036412">
    <property type="entry name" value="HAD-like_sf"/>
</dbReference>
<keyword evidence="7" id="KW-1278">Translocase</keyword>
<accession>A0A239DRX3</accession>
<dbReference type="SUPFAM" id="SSF56784">
    <property type="entry name" value="HAD-like"/>
    <property type="match status" value="1"/>
</dbReference>
<dbReference type="InterPro" id="IPR023299">
    <property type="entry name" value="ATPase_P-typ_cyto_dom_N"/>
</dbReference>
<dbReference type="Gene3D" id="3.30.70.100">
    <property type="match status" value="1"/>
</dbReference>
<dbReference type="GO" id="GO:0005886">
    <property type="term" value="C:plasma membrane"/>
    <property type="evidence" value="ECO:0007669"/>
    <property type="project" value="UniProtKB-SubCell"/>
</dbReference>
<dbReference type="PANTHER" id="PTHR43520:SF8">
    <property type="entry name" value="P-TYPE CU(+) TRANSPORTER"/>
    <property type="match status" value="1"/>
</dbReference>
<dbReference type="GO" id="GO:0005507">
    <property type="term" value="F:copper ion binding"/>
    <property type="evidence" value="ECO:0007669"/>
    <property type="project" value="TreeGrafter"/>
</dbReference>
<comment type="subcellular location">
    <subcellularLocation>
        <location evidence="12">Cell membrane</location>
    </subcellularLocation>
    <subcellularLocation>
        <location evidence="1">Endomembrane system</location>
        <topology evidence="1">Multi-pass membrane protein</topology>
    </subcellularLocation>
</comment>
<evidence type="ECO:0000256" key="9">
    <source>
        <dbReference type="ARBA" id="ARBA00023136"/>
    </source>
</evidence>
<dbReference type="NCBIfam" id="TIGR01525">
    <property type="entry name" value="ATPase-IB_hvy"/>
    <property type="match status" value="1"/>
</dbReference>
<dbReference type="SUPFAM" id="SSF55008">
    <property type="entry name" value="HMA, heavy metal-associated domain"/>
    <property type="match status" value="1"/>
</dbReference>
<evidence type="ECO:0000256" key="5">
    <source>
        <dbReference type="ARBA" id="ARBA00022741"/>
    </source>
</evidence>
<dbReference type="InterPro" id="IPR036163">
    <property type="entry name" value="HMA_dom_sf"/>
</dbReference>
<proteinExistence type="inferred from homology"/>
<reference evidence="15" key="1">
    <citation type="submission" date="2017-06" db="EMBL/GenBank/DDBJ databases">
        <authorList>
            <person name="Varghese N."/>
            <person name="Submissions S."/>
        </authorList>
    </citation>
    <scope>NUCLEOTIDE SEQUENCE [LARGE SCALE GENOMIC DNA]</scope>
    <source>
        <strain evidence="15">5C</strain>
    </source>
</reference>
<dbReference type="OrthoDB" id="1488806at2"/>
<dbReference type="PROSITE" id="PS00154">
    <property type="entry name" value="ATPASE_E1_E2"/>
    <property type="match status" value="1"/>
</dbReference>
<dbReference type="SFLD" id="SFLDF00027">
    <property type="entry name" value="p-type_atpase"/>
    <property type="match status" value="1"/>
</dbReference>
<dbReference type="PRINTS" id="PR00943">
    <property type="entry name" value="CUATPASE"/>
</dbReference>
<dbReference type="InterPro" id="IPR044492">
    <property type="entry name" value="P_typ_ATPase_HD_dom"/>
</dbReference>
<evidence type="ECO:0000256" key="12">
    <source>
        <dbReference type="RuleBase" id="RU362081"/>
    </source>
</evidence>
<feature type="transmembrane region" description="Helical" evidence="12">
    <location>
        <begin position="183"/>
        <end position="201"/>
    </location>
</feature>
<dbReference type="GO" id="GO:0012505">
    <property type="term" value="C:endomembrane system"/>
    <property type="evidence" value="ECO:0007669"/>
    <property type="project" value="UniProtKB-SubCell"/>
</dbReference>
<dbReference type="SFLD" id="SFLDS00003">
    <property type="entry name" value="Haloacid_Dehalogenase"/>
    <property type="match status" value="1"/>
</dbReference>
<dbReference type="PROSITE" id="PS01047">
    <property type="entry name" value="HMA_1"/>
    <property type="match status" value="1"/>
</dbReference>
<feature type="transmembrane region" description="Helical" evidence="12">
    <location>
        <begin position="362"/>
        <end position="385"/>
    </location>
</feature>
<dbReference type="InterPro" id="IPR023298">
    <property type="entry name" value="ATPase_P-typ_TM_dom_sf"/>
</dbReference>
<protein>
    <recommendedName>
        <fullName evidence="10">P-type Cu(2+) transporter</fullName>
        <ecNumber evidence="10">7.2.2.9</ecNumber>
    </recommendedName>
</protein>
<dbReference type="GO" id="GO:0043682">
    <property type="term" value="F:P-type divalent copper transporter activity"/>
    <property type="evidence" value="ECO:0007669"/>
    <property type="project" value="UniProtKB-EC"/>
</dbReference>
<dbReference type="CDD" id="cd02094">
    <property type="entry name" value="P-type_ATPase_Cu-like"/>
    <property type="match status" value="1"/>
</dbReference>
<sequence length="731" mass="79534">MKKKEIPVDGMSCAACAVSIENTLKNSPGVKSATVNYANHAAIIEWEDLEISIEDLKKAVQSSGYDLLIGDITQEELDNKQQEAYQKLKQKTLYAGILAFPVFMIGMFWMHMPYGNYIMWALTTPILLVFGNQFFKNAWNQTKNLSANMDSLVAISTGIAYIYSTFNTFFPDFLISKGLEPHVYFEAAAVILFFILLGKMLEAGAKAGTGEALKKLMSLQPKELIVLENGQEILKETDEVKKGEMILIKPGQKIPLDGKIIEGESYVDESMLTGEPIPIAKTANSEVYAGTINQAGSIVFEVTSESHQTLLSQIIQRVKTAQGSKAPVQKLVDKIASIFVPTVLVIGIVTLLVWGLSGTTDAWLRGMLAMITVYVIACPCALGLATPTAIMAAMGHGAELGVLIKDAESLERGTQIDTLVLDKTGTITEGMPQVETFVASEFFQEKDKVALYSLEKKSEHPLANAISEYLEGNHTPIQNFQSITGKGVEGVFEETTFRIGNLKWLKEEKVNLDDSMLKKAEQLLAEGAIIVYAAKGKNLLGYFKITDPIKNSSPKAIQQLQALGIEVHMLTGDQKNTAAFIANAVGISQFEAEMLPEAKANYIKNLQAKGKKVAMVGDGINDSEALSIADLSIAMGQGADIAMEVAEITLVHSDLIKIPQALQLTKKTVKIIKQNLFWAFIYNVIGIPLAAGVLYPAFGFLLNPMIAGAAMALSSVSVVSNSLRLRRAIKD</sequence>
<dbReference type="InterPro" id="IPR027256">
    <property type="entry name" value="P-typ_ATPase_IB"/>
</dbReference>
<dbReference type="FunFam" id="2.70.150.10:FF:000002">
    <property type="entry name" value="Copper-transporting ATPase 1, putative"/>
    <property type="match status" value="1"/>
</dbReference>
<feature type="transmembrane region" description="Helical" evidence="12">
    <location>
        <begin position="676"/>
        <end position="698"/>
    </location>
</feature>
<feature type="transmembrane region" description="Helical" evidence="12">
    <location>
        <begin position="92"/>
        <end position="111"/>
    </location>
</feature>
<dbReference type="Gene3D" id="2.70.150.10">
    <property type="entry name" value="Calcium-transporting ATPase, cytoplasmic transduction domain A"/>
    <property type="match status" value="1"/>
</dbReference>
<evidence type="ECO:0000256" key="10">
    <source>
        <dbReference type="ARBA" id="ARBA00038904"/>
    </source>
</evidence>
<evidence type="ECO:0000256" key="11">
    <source>
        <dbReference type="ARBA" id="ARBA00047424"/>
    </source>
</evidence>
<dbReference type="GO" id="GO:0016887">
    <property type="term" value="F:ATP hydrolysis activity"/>
    <property type="evidence" value="ECO:0007669"/>
    <property type="project" value="InterPro"/>
</dbReference>
<dbReference type="AlphaFoldDB" id="A0A239DRX3"/>
<dbReference type="InterPro" id="IPR018303">
    <property type="entry name" value="ATPase_P-typ_P_site"/>
</dbReference>
<keyword evidence="9 12" id="KW-0472">Membrane</keyword>
<dbReference type="EMBL" id="FZOK01000007">
    <property type="protein sequence ID" value="SNS34678.1"/>
    <property type="molecule type" value="Genomic_DNA"/>
</dbReference>
<feature type="transmembrane region" description="Helical" evidence="12">
    <location>
        <begin position="147"/>
        <end position="163"/>
    </location>
</feature>
<evidence type="ECO:0000259" key="13">
    <source>
        <dbReference type="PROSITE" id="PS50846"/>
    </source>
</evidence>
<keyword evidence="5 12" id="KW-0547">Nucleotide-binding</keyword>
<dbReference type="NCBIfam" id="TIGR01511">
    <property type="entry name" value="ATPase-IB1_Cu"/>
    <property type="match status" value="1"/>
</dbReference>
<dbReference type="Gene3D" id="3.40.50.1000">
    <property type="entry name" value="HAD superfamily/HAD-like"/>
    <property type="match status" value="1"/>
</dbReference>
<dbReference type="Proteomes" id="UP000198480">
    <property type="component" value="Unassembled WGS sequence"/>
</dbReference>
<evidence type="ECO:0000313" key="15">
    <source>
        <dbReference type="Proteomes" id="UP000198480"/>
    </source>
</evidence>
<name>A0A239DRX3_9BACT</name>
<dbReference type="SUPFAM" id="SSF81665">
    <property type="entry name" value="Calcium ATPase, transmembrane domain M"/>
    <property type="match status" value="1"/>
</dbReference>
<evidence type="ECO:0000256" key="2">
    <source>
        <dbReference type="ARBA" id="ARBA00006024"/>
    </source>
</evidence>
<evidence type="ECO:0000256" key="3">
    <source>
        <dbReference type="ARBA" id="ARBA00022692"/>
    </source>
</evidence>
<dbReference type="Pfam" id="PF00702">
    <property type="entry name" value="Hydrolase"/>
    <property type="match status" value="1"/>
</dbReference>
<dbReference type="GO" id="GO:0055070">
    <property type="term" value="P:copper ion homeostasis"/>
    <property type="evidence" value="ECO:0007669"/>
    <property type="project" value="TreeGrafter"/>
</dbReference>
<dbReference type="InterPro" id="IPR008250">
    <property type="entry name" value="ATPase_P-typ_transduc_dom_A_sf"/>
</dbReference>
<dbReference type="Pfam" id="PF00403">
    <property type="entry name" value="HMA"/>
    <property type="match status" value="1"/>
</dbReference>
<dbReference type="InterPro" id="IPR001757">
    <property type="entry name" value="P_typ_ATPase"/>
</dbReference>
<dbReference type="InterPro" id="IPR059000">
    <property type="entry name" value="ATPase_P-type_domA"/>
</dbReference>
<feature type="transmembrane region" description="Helical" evidence="12">
    <location>
        <begin position="335"/>
        <end position="356"/>
    </location>
</feature>